<dbReference type="EMBL" id="VDGH01000021">
    <property type="protein sequence ID" value="TQR07771.1"/>
    <property type="molecule type" value="Genomic_DNA"/>
</dbReference>
<dbReference type="Pfam" id="PF12706">
    <property type="entry name" value="Lactamase_B_2"/>
    <property type="match status" value="1"/>
</dbReference>
<protein>
    <submittedName>
        <fullName evidence="3">MBL fold metallo-hydrolase</fullName>
    </submittedName>
</protein>
<dbReference type="RefSeq" id="WP_142541033.1">
    <property type="nucleotide sequence ID" value="NZ_BMIE01000013.1"/>
</dbReference>
<proteinExistence type="predicted"/>
<dbReference type="SUPFAM" id="SSF56281">
    <property type="entry name" value="Metallo-hydrolase/oxidoreductase"/>
    <property type="match status" value="1"/>
</dbReference>
<dbReference type="InterPro" id="IPR050114">
    <property type="entry name" value="UPF0173_UPF0282_UlaG_hydrolase"/>
</dbReference>
<dbReference type="GO" id="GO:0016787">
    <property type="term" value="F:hydrolase activity"/>
    <property type="evidence" value="ECO:0007669"/>
    <property type="project" value="UniProtKB-KW"/>
</dbReference>
<accession>A0A544SRG2</accession>
<dbReference type="OrthoDB" id="9805728at2"/>
<name>A0A544SRG2_9BACI</name>
<dbReference type="Gene3D" id="3.60.15.10">
    <property type="entry name" value="Ribonuclease Z/Hydroxyacylglutathione hydrolase-like"/>
    <property type="match status" value="1"/>
</dbReference>
<dbReference type="InterPro" id="IPR036866">
    <property type="entry name" value="RibonucZ/Hydroxyglut_hydro"/>
</dbReference>
<evidence type="ECO:0000313" key="4">
    <source>
        <dbReference type="Proteomes" id="UP000317316"/>
    </source>
</evidence>
<dbReference type="PANTHER" id="PTHR43546">
    <property type="entry name" value="UPF0173 METAL-DEPENDENT HYDROLASE MJ1163-RELATED"/>
    <property type="match status" value="1"/>
</dbReference>
<dbReference type="Proteomes" id="UP000317316">
    <property type="component" value="Unassembled WGS sequence"/>
</dbReference>
<comment type="caution">
    <text evidence="3">The sequence shown here is derived from an EMBL/GenBank/DDBJ whole genome shotgun (WGS) entry which is preliminary data.</text>
</comment>
<sequence>MKITQIRNATIVVEYANKKFLIDPMLAEKGTYPAFQNTIRHDLYNPSVSLPISIDNILDGLDAVIVTHLHLDHFDDVAKNVLPKDIKVFVQSDAEGKEVKAIGFKNVEVLQQDTVFEGIQLVKTKGEHGRGEELLNLMGEVCGVVFKHPSEEVLYVAGDTVWYDAIGDEIHTHQPEIIVVNSGDNQVLDLGSLIMGKEDVYEVHKAAPNSKIIAVHMEAVNHWTLSREELKNFSKEREFSSNILVPEDGESYSF</sequence>
<reference evidence="3 4" key="1">
    <citation type="submission" date="2019-05" db="EMBL/GenBank/DDBJ databases">
        <title>Psychrobacillus vulpis sp. nov., a new species isolated from feces of a red fox that inhabits in The Tablas de Daimiel Natural Park, Albacete, Spain.</title>
        <authorList>
            <person name="Rodriguez M."/>
            <person name="Reina J.C."/>
            <person name="Bejar V."/>
            <person name="Llamas I."/>
        </authorList>
    </citation>
    <scope>NUCLEOTIDE SEQUENCE [LARGE SCALE GENOMIC DNA]</scope>
    <source>
        <strain evidence="3 4">NEAU-3TGS17</strain>
    </source>
</reference>
<keyword evidence="4" id="KW-1185">Reference proteome</keyword>
<gene>
    <name evidence="3" type="ORF">FG382_22240</name>
</gene>
<dbReference type="AlphaFoldDB" id="A0A544SRG2"/>
<evidence type="ECO:0000256" key="1">
    <source>
        <dbReference type="ARBA" id="ARBA00022801"/>
    </source>
</evidence>
<evidence type="ECO:0000313" key="3">
    <source>
        <dbReference type="EMBL" id="TQR07771.1"/>
    </source>
</evidence>
<dbReference type="InterPro" id="IPR001279">
    <property type="entry name" value="Metallo-B-lactamas"/>
</dbReference>
<dbReference type="CDD" id="cd06262">
    <property type="entry name" value="metallo-hydrolase-like_MBL-fold"/>
    <property type="match status" value="1"/>
</dbReference>
<dbReference type="PANTHER" id="PTHR43546:SF9">
    <property type="entry name" value="L-ASCORBATE-6-PHOSPHATE LACTONASE ULAG-RELATED"/>
    <property type="match status" value="1"/>
</dbReference>
<organism evidence="3 4">
    <name type="scientific">Psychrobacillus lasiicapitis</name>
    <dbReference type="NCBI Taxonomy" id="1636719"/>
    <lineage>
        <taxon>Bacteria</taxon>
        <taxon>Bacillati</taxon>
        <taxon>Bacillota</taxon>
        <taxon>Bacilli</taxon>
        <taxon>Bacillales</taxon>
        <taxon>Bacillaceae</taxon>
        <taxon>Psychrobacillus</taxon>
    </lineage>
</organism>
<keyword evidence="1 3" id="KW-0378">Hydrolase</keyword>
<feature type="domain" description="Metallo-beta-lactamase" evidence="2">
    <location>
        <begin position="20"/>
        <end position="217"/>
    </location>
</feature>
<evidence type="ECO:0000259" key="2">
    <source>
        <dbReference type="Pfam" id="PF12706"/>
    </source>
</evidence>